<organism evidence="1 2">
    <name type="scientific">Phlebia brevispora</name>
    <dbReference type="NCBI Taxonomy" id="194682"/>
    <lineage>
        <taxon>Eukaryota</taxon>
        <taxon>Fungi</taxon>
        <taxon>Dikarya</taxon>
        <taxon>Basidiomycota</taxon>
        <taxon>Agaricomycotina</taxon>
        <taxon>Agaricomycetes</taxon>
        <taxon>Polyporales</taxon>
        <taxon>Meruliaceae</taxon>
        <taxon>Phlebia</taxon>
    </lineage>
</organism>
<dbReference type="EMBL" id="JANHOG010000055">
    <property type="protein sequence ID" value="KAJ3558946.1"/>
    <property type="molecule type" value="Genomic_DNA"/>
</dbReference>
<reference evidence="1" key="1">
    <citation type="submission" date="2022-07" db="EMBL/GenBank/DDBJ databases">
        <title>Genome Sequence of Phlebia brevispora.</title>
        <authorList>
            <person name="Buettner E."/>
        </authorList>
    </citation>
    <scope>NUCLEOTIDE SEQUENCE</scope>
    <source>
        <strain evidence="1">MPL23</strain>
    </source>
</reference>
<evidence type="ECO:0000313" key="1">
    <source>
        <dbReference type="EMBL" id="KAJ3558946.1"/>
    </source>
</evidence>
<keyword evidence="2" id="KW-1185">Reference proteome</keyword>
<proteinExistence type="predicted"/>
<evidence type="ECO:0000313" key="2">
    <source>
        <dbReference type="Proteomes" id="UP001148662"/>
    </source>
</evidence>
<gene>
    <name evidence="1" type="ORF">NM688_g634</name>
</gene>
<name>A0ACC1TDY1_9APHY</name>
<accession>A0ACC1TDY1</accession>
<comment type="caution">
    <text evidence="1">The sequence shown here is derived from an EMBL/GenBank/DDBJ whole genome shotgun (WGS) entry which is preliminary data.</text>
</comment>
<protein>
    <submittedName>
        <fullName evidence="1">Uncharacterized protein</fullName>
    </submittedName>
</protein>
<dbReference type="Proteomes" id="UP001148662">
    <property type="component" value="Unassembled WGS sequence"/>
</dbReference>
<sequence>MRPKHTPHSLSAFPVYSSAFVSTDELVLGGGGGQTRSGIKNKLVGARNYDCVAPDREISLLDEYELQMGEDAPMSMAANPKTHEIICGVNSALDALETVKNQNCRKFRVADGKLSFEASQSTLTYDPDNDDDDFQKITVFSPGGELVAVAGSRDLSVLRFPSLEPAATALRLSKGEIYDATFSSSNLVVATTVNLMIYAVPSASEADDGTSEKQAGKQKEISLELDLVQTIERPTLPGTDAGSSFRAVRYHPSNPTVLYTVLNTVPQRTRSKHSPRRAFVCKWNTDNWEVTKLRKVSDRNVTCFDVSPDGRFLAFGSSDYTVGVLDAQTLAPLLTILKAHEFPPTTLKFNPTSSLLISGSADSTVRVIAIPDQLVGASWSSWIIVIVTLLVILFAIIAQQMHQAYQ</sequence>